<name>A0A915K3I3_ROMCU</name>
<dbReference type="WBParaSite" id="nRc.2.0.1.t32881-RA">
    <property type="protein sequence ID" value="nRc.2.0.1.t32881-RA"/>
    <property type="gene ID" value="nRc.2.0.1.g32881"/>
</dbReference>
<feature type="region of interest" description="Disordered" evidence="1">
    <location>
        <begin position="18"/>
        <end position="43"/>
    </location>
</feature>
<feature type="region of interest" description="Disordered" evidence="1">
    <location>
        <begin position="302"/>
        <end position="323"/>
    </location>
</feature>
<dbReference type="Proteomes" id="UP000887565">
    <property type="component" value="Unplaced"/>
</dbReference>
<feature type="compositionally biased region" description="Low complexity" evidence="1">
    <location>
        <begin position="253"/>
        <end position="266"/>
    </location>
</feature>
<feature type="region of interest" description="Disordered" evidence="1">
    <location>
        <begin position="574"/>
        <end position="612"/>
    </location>
</feature>
<feature type="region of interest" description="Disordered" evidence="1">
    <location>
        <begin position="384"/>
        <end position="423"/>
    </location>
</feature>
<evidence type="ECO:0000256" key="1">
    <source>
        <dbReference type="SAM" id="MobiDB-lite"/>
    </source>
</evidence>
<feature type="region of interest" description="Disordered" evidence="1">
    <location>
        <begin position="251"/>
        <end position="286"/>
    </location>
</feature>
<evidence type="ECO:0000313" key="3">
    <source>
        <dbReference type="WBParaSite" id="nRc.2.0.1.t32881-RA"/>
    </source>
</evidence>
<dbReference type="AlphaFoldDB" id="A0A915K3I3"/>
<proteinExistence type="predicted"/>
<keyword evidence="2" id="KW-1185">Reference proteome</keyword>
<feature type="region of interest" description="Disordered" evidence="1">
    <location>
        <begin position="482"/>
        <end position="501"/>
    </location>
</feature>
<feature type="compositionally biased region" description="Polar residues" evidence="1">
    <location>
        <begin position="482"/>
        <end position="491"/>
    </location>
</feature>
<reference evidence="3" key="1">
    <citation type="submission" date="2022-11" db="UniProtKB">
        <authorList>
            <consortium name="WormBaseParasite"/>
        </authorList>
    </citation>
    <scope>IDENTIFICATION</scope>
</reference>
<organism evidence="2 3">
    <name type="scientific">Romanomermis culicivorax</name>
    <name type="common">Nematode worm</name>
    <dbReference type="NCBI Taxonomy" id="13658"/>
    <lineage>
        <taxon>Eukaryota</taxon>
        <taxon>Metazoa</taxon>
        <taxon>Ecdysozoa</taxon>
        <taxon>Nematoda</taxon>
        <taxon>Enoplea</taxon>
        <taxon>Dorylaimia</taxon>
        <taxon>Mermithida</taxon>
        <taxon>Mermithoidea</taxon>
        <taxon>Mermithidae</taxon>
        <taxon>Romanomermis</taxon>
    </lineage>
</organism>
<feature type="compositionally biased region" description="Basic and acidic residues" evidence="1">
    <location>
        <begin position="31"/>
        <end position="40"/>
    </location>
</feature>
<sequence length="612" mass="66362">MTRNLKNLETRIDNIRSQLETKMQSGGVAQESRDGDRDTDSSYSMKAATLKRAKRASKGDFEEGYRVGFSDAQKLPSGSVARRHMDEEYGTMRGDFHAGYIQGLRDAGMQGLSQSMQHLAMSRAPRDAGGYSAGYMQDSDKKLKDSVDYLTDRISTLERTKLTEREISAGGDEIHTTKIYHVCTLFLFGNCANFLNSDNQLPEASIGYQATGQRLAQELEELSETSKRSTLRRHYTPGDYLKYASDTEGGIGSLQRRQARRSMSASNLAQEDYRARSTERTSINQYNDTYSRRYNYRARSDLGSLPRRYPSQTLLDGVRPGPATPHYREAVETLQRELGSLSKSGLGTGAVGRASSSYRRPAGTMGAGYSSDTGYNLYDTVKTIRPQPATDQGDFRYTSSQSYSRSEKQTYGAETVSPGAPTMTAGAPVGPQLSIDSQKYSTAAASPSSTAGVLGGTRNIPIHVSSSATERYAGGRAGLTGSPLSSVSSQEPHYPAANRQTAVAASSHAAVASSSSRTAAVGGGDSLNQAYNLVGLTSATAADSSGSEAAHPRGETSWTDELMRIAQEPMPQTMERMKSYSASLSRMPPSPSPRRTDSREFYPIPCDKQSAV</sequence>
<accession>A0A915K3I3</accession>
<protein>
    <submittedName>
        <fullName evidence="3">Uncharacterized protein</fullName>
    </submittedName>
</protein>
<evidence type="ECO:0000313" key="2">
    <source>
        <dbReference type="Proteomes" id="UP000887565"/>
    </source>
</evidence>